<gene>
    <name evidence="1" type="ORF">KUCAC02_000302</name>
</gene>
<reference evidence="1" key="1">
    <citation type="submission" date="2022-05" db="EMBL/GenBank/DDBJ databases">
        <title>Chromosome-level genome of Chaenocephalus aceratus.</title>
        <authorList>
            <person name="Park H."/>
        </authorList>
    </citation>
    <scope>NUCLEOTIDE SEQUENCE</scope>
    <source>
        <strain evidence="1">KU_202001</strain>
    </source>
</reference>
<evidence type="ECO:0000313" key="2">
    <source>
        <dbReference type="Proteomes" id="UP001057452"/>
    </source>
</evidence>
<keyword evidence="2" id="KW-1185">Reference proteome</keyword>
<name>A0ACB9W6Z7_CHAAC</name>
<dbReference type="Proteomes" id="UP001057452">
    <property type="component" value="Chromosome 18"/>
</dbReference>
<organism evidence="1 2">
    <name type="scientific">Chaenocephalus aceratus</name>
    <name type="common">Blackfin icefish</name>
    <name type="synonym">Chaenichthys aceratus</name>
    <dbReference type="NCBI Taxonomy" id="36190"/>
    <lineage>
        <taxon>Eukaryota</taxon>
        <taxon>Metazoa</taxon>
        <taxon>Chordata</taxon>
        <taxon>Craniata</taxon>
        <taxon>Vertebrata</taxon>
        <taxon>Euteleostomi</taxon>
        <taxon>Actinopterygii</taxon>
        <taxon>Neopterygii</taxon>
        <taxon>Teleostei</taxon>
        <taxon>Neoteleostei</taxon>
        <taxon>Acanthomorphata</taxon>
        <taxon>Eupercaria</taxon>
        <taxon>Perciformes</taxon>
        <taxon>Notothenioidei</taxon>
        <taxon>Channichthyidae</taxon>
        <taxon>Chaenocephalus</taxon>
    </lineage>
</organism>
<accession>A0ACB9W6Z7</accession>
<sequence length="661" mass="73622">MDANLHVDKLMDEEESRHGRRRKNSLLNMLTETCGGLEAVRSRRKHNDGTVGGSKSIGEEPGRGEGEEIQSGSEEGMLSPAEDKEDDEEERLCKQRVLGVMRELSVFHSERVTAWRGVLRDCANKSPPRDSDQQEVSTTERKTDFLEGTEKAKEETNEWITVGLSGQQETAINGSFADVRVYSLGLFAVVSCLKRENYTVTTKGLSLKLPMDPRICLNYLPGAFAAPVIAQTMIQPVDAVLLAAVKTRSDAYHAVVSTSPFLYLTHPSSKPLRRPLTLTLPCPPNTEKKRQTRGQEEEQDPQMWPVSGSPSWDQPASHRRRASGKSKEMSNEPPIVLGSRDKQWSILDKVTVRNQLNGLVSFELTEHVDRPMSPRSVFDSRCSLSTSPPLAEELEESVCCHAVTVVLQRRQDEPHDLLVAVLPNRDLSCETSKLRAQGYSVLSETSEEISMCEGDQLLLRFSGNITSSGTQKEGHDVPNERITFHMDPFGNYSSPHYKGTAMFYKVTRVQLEWRGDKPVAMDTKLLGDPVCKLSLTLPKKVRTINRPITARVRLREDTGGLLSDSLLLWLSGELSEEEVSLLVISLRLRRSAAQLVKLRAGDSLSTQAFHLLAMWRRGLPAATHHLKASQLAHCLAKSGRPDLARELLLRRPPSPSQGSLE</sequence>
<dbReference type="EMBL" id="CM043802">
    <property type="protein sequence ID" value="KAI4808237.1"/>
    <property type="molecule type" value="Genomic_DNA"/>
</dbReference>
<comment type="caution">
    <text evidence="1">The sequence shown here is derived from an EMBL/GenBank/DDBJ whole genome shotgun (WGS) entry which is preliminary data.</text>
</comment>
<protein>
    <submittedName>
        <fullName evidence="1">Uncharacterized protein</fullName>
    </submittedName>
</protein>
<proteinExistence type="predicted"/>
<evidence type="ECO:0000313" key="1">
    <source>
        <dbReference type="EMBL" id="KAI4808237.1"/>
    </source>
</evidence>